<accession>A0ABW1Q9M0</accession>
<dbReference type="Gene3D" id="1.10.1660.10">
    <property type="match status" value="1"/>
</dbReference>
<dbReference type="RefSeq" id="WP_377000156.1">
    <property type="nucleotide sequence ID" value="NZ_JBHSQE010000002.1"/>
</dbReference>
<reference evidence="3" key="1">
    <citation type="journal article" date="2019" name="Int. J. Syst. Evol. Microbiol.">
        <title>The Global Catalogue of Microorganisms (GCM) 10K type strain sequencing project: providing services to taxonomists for standard genome sequencing and annotation.</title>
        <authorList>
            <consortium name="The Broad Institute Genomics Platform"/>
            <consortium name="The Broad Institute Genome Sequencing Center for Infectious Disease"/>
            <person name="Wu L."/>
            <person name="Ma J."/>
        </authorList>
    </citation>
    <scope>NUCLEOTIDE SEQUENCE [LARGE SCALE GENOMIC DNA]</scope>
    <source>
        <strain evidence="3">CCUG 51943</strain>
    </source>
</reference>
<dbReference type="GO" id="GO:0003677">
    <property type="term" value="F:DNA binding"/>
    <property type="evidence" value="ECO:0007669"/>
    <property type="project" value="UniProtKB-KW"/>
</dbReference>
<protein>
    <submittedName>
        <fullName evidence="2">Excisionase family DNA-binding protein</fullName>
    </submittedName>
</protein>
<keyword evidence="3" id="KW-1185">Reference proteome</keyword>
<sequence>MSEIPEETLIPVIHFILREGPVHIEGKDGARLKVPERLREKFHQLAGAVSADEEVKVVRLDTLITTREAAEILGVSRSTVVAWIEDDLLTSVRYSESGHRKLILADVLLWKKLHTQSRRLTW</sequence>
<dbReference type="InterPro" id="IPR010093">
    <property type="entry name" value="SinI_DNA-bd"/>
</dbReference>
<dbReference type="EMBL" id="JBHSQE010000002">
    <property type="protein sequence ID" value="MFC6145986.1"/>
    <property type="molecule type" value="Genomic_DNA"/>
</dbReference>
<dbReference type="Proteomes" id="UP001596244">
    <property type="component" value="Unassembled WGS sequence"/>
</dbReference>
<evidence type="ECO:0000259" key="1">
    <source>
        <dbReference type="Pfam" id="PF12728"/>
    </source>
</evidence>
<organism evidence="2 3">
    <name type="scientific">Corynebacterium nasicanis</name>
    <dbReference type="NCBI Taxonomy" id="1448267"/>
    <lineage>
        <taxon>Bacteria</taxon>
        <taxon>Bacillati</taxon>
        <taxon>Actinomycetota</taxon>
        <taxon>Actinomycetes</taxon>
        <taxon>Mycobacteriales</taxon>
        <taxon>Corynebacteriaceae</taxon>
        <taxon>Corynebacterium</taxon>
    </lineage>
</organism>
<keyword evidence="2" id="KW-0238">DNA-binding</keyword>
<dbReference type="SUPFAM" id="SSF46955">
    <property type="entry name" value="Putative DNA-binding domain"/>
    <property type="match status" value="1"/>
</dbReference>
<evidence type="ECO:0000313" key="2">
    <source>
        <dbReference type="EMBL" id="MFC6145986.1"/>
    </source>
</evidence>
<comment type="caution">
    <text evidence="2">The sequence shown here is derived from an EMBL/GenBank/DDBJ whole genome shotgun (WGS) entry which is preliminary data.</text>
</comment>
<feature type="domain" description="Helix-turn-helix" evidence="1">
    <location>
        <begin position="64"/>
        <end position="110"/>
    </location>
</feature>
<dbReference type="NCBIfam" id="TIGR01764">
    <property type="entry name" value="excise"/>
    <property type="match status" value="1"/>
</dbReference>
<evidence type="ECO:0000313" key="3">
    <source>
        <dbReference type="Proteomes" id="UP001596244"/>
    </source>
</evidence>
<proteinExistence type="predicted"/>
<name>A0ABW1Q9M0_9CORY</name>
<dbReference type="InterPro" id="IPR009061">
    <property type="entry name" value="DNA-bd_dom_put_sf"/>
</dbReference>
<gene>
    <name evidence="2" type="ORF">ACFPUZ_04095</name>
</gene>
<dbReference type="InterPro" id="IPR041657">
    <property type="entry name" value="HTH_17"/>
</dbReference>
<dbReference type="Pfam" id="PF12728">
    <property type="entry name" value="HTH_17"/>
    <property type="match status" value="1"/>
</dbReference>